<feature type="region of interest" description="Disordered" evidence="1">
    <location>
        <begin position="83"/>
        <end position="103"/>
    </location>
</feature>
<name>A0A9D4B424_9SAUR</name>
<protein>
    <submittedName>
        <fullName evidence="2">Uncharacterized protein</fullName>
    </submittedName>
</protein>
<proteinExistence type="predicted"/>
<comment type="caution">
    <text evidence="2">The sequence shown here is derived from an EMBL/GenBank/DDBJ whole genome shotgun (WGS) entry which is preliminary data.</text>
</comment>
<evidence type="ECO:0000313" key="2">
    <source>
        <dbReference type="EMBL" id="KAH1180688.1"/>
    </source>
</evidence>
<accession>A0A9D4B424</accession>
<gene>
    <name evidence="2" type="ORF">KIL84_001622</name>
</gene>
<evidence type="ECO:0000313" key="3">
    <source>
        <dbReference type="Proteomes" id="UP000827986"/>
    </source>
</evidence>
<sequence>MPYNSQQETHNRQQLGAGLRGAKGALWWPWPREAEDTASWLSQSLQRVTFRSPRQLDTLQRVASLSCPRQTASAHCTLRAENAGTQSHRPAASPGQRPQANFTGFRGLWTHMPRSANSFDVKHSKCYSRLVKA</sequence>
<dbReference type="Proteomes" id="UP000827986">
    <property type="component" value="Unassembled WGS sequence"/>
</dbReference>
<reference evidence="2" key="1">
    <citation type="submission" date="2021-09" db="EMBL/GenBank/DDBJ databases">
        <title>The genome of Mauremys mutica provides insights into the evolution of semi-aquatic lifestyle.</title>
        <authorList>
            <person name="Gong S."/>
            <person name="Gao Y."/>
        </authorList>
    </citation>
    <scope>NUCLEOTIDE SEQUENCE</scope>
    <source>
        <strain evidence="2">MM-2020</strain>
        <tissue evidence="2">Muscle</tissue>
    </source>
</reference>
<organism evidence="2 3">
    <name type="scientific">Mauremys mutica</name>
    <name type="common">yellowpond turtle</name>
    <dbReference type="NCBI Taxonomy" id="74926"/>
    <lineage>
        <taxon>Eukaryota</taxon>
        <taxon>Metazoa</taxon>
        <taxon>Chordata</taxon>
        <taxon>Craniata</taxon>
        <taxon>Vertebrata</taxon>
        <taxon>Euteleostomi</taxon>
        <taxon>Archelosauria</taxon>
        <taxon>Testudinata</taxon>
        <taxon>Testudines</taxon>
        <taxon>Cryptodira</taxon>
        <taxon>Durocryptodira</taxon>
        <taxon>Testudinoidea</taxon>
        <taxon>Geoemydidae</taxon>
        <taxon>Geoemydinae</taxon>
        <taxon>Mauremys</taxon>
    </lineage>
</organism>
<dbReference type="EMBL" id="JAHDVG010000469">
    <property type="protein sequence ID" value="KAH1180688.1"/>
    <property type="molecule type" value="Genomic_DNA"/>
</dbReference>
<keyword evidence="3" id="KW-1185">Reference proteome</keyword>
<evidence type="ECO:0000256" key="1">
    <source>
        <dbReference type="SAM" id="MobiDB-lite"/>
    </source>
</evidence>
<dbReference type="AlphaFoldDB" id="A0A9D4B424"/>